<evidence type="ECO:0000313" key="2">
    <source>
        <dbReference type="Proteomes" id="UP000266188"/>
    </source>
</evidence>
<proteinExistence type="predicted"/>
<name>A0A3A2Z0L3_9EURO</name>
<feature type="non-terminal residue" evidence="1">
    <location>
        <position position="1"/>
    </location>
</feature>
<dbReference type="AlphaFoldDB" id="A0A3A2Z0L3"/>
<keyword evidence="2" id="KW-1185">Reference proteome</keyword>
<evidence type="ECO:0000313" key="1">
    <source>
        <dbReference type="EMBL" id="RJE16662.1"/>
    </source>
</evidence>
<protein>
    <submittedName>
        <fullName evidence="1">THUMP domain protein</fullName>
    </submittedName>
</protein>
<organism evidence="1 2">
    <name type="scientific">Aspergillus sclerotialis</name>
    <dbReference type="NCBI Taxonomy" id="2070753"/>
    <lineage>
        <taxon>Eukaryota</taxon>
        <taxon>Fungi</taxon>
        <taxon>Dikarya</taxon>
        <taxon>Ascomycota</taxon>
        <taxon>Pezizomycotina</taxon>
        <taxon>Eurotiomycetes</taxon>
        <taxon>Eurotiomycetidae</taxon>
        <taxon>Eurotiales</taxon>
        <taxon>Aspergillaceae</taxon>
        <taxon>Aspergillus</taxon>
        <taxon>Aspergillus subgen. Polypaecilum</taxon>
    </lineage>
</organism>
<reference evidence="2" key="1">
    <citation type="submission" date="2017-02" db="EMBL/GenBank/DDBJ databases">
        <authorList>
            <person name="Tafer H."/>
            <person name="Lopandic K."/>
        </authorList>
    </citation>
    <scope>NUCLEOTIDE SEQUENCE [LARGE SCALE GENOMIC DNA]</scope>
    <source>
        <strain evidence="2">CBS 366.77</strain>
    </source>
</reference>
<accession>A0A3A2Z0L3</accession>
<dbReference type="STRING" id="2070753.A0A3A2Z0L3"/>
<dbReference type="EMBL" id="MVGC01003339">
    <property type="protein sequence ID" value="RJE16662.1"/>
    <property type="molecule type" value="Genomic_DNA"/>
</dbReference>
<sequence>LCIDAQAHPETKRSRWIKRMTPATSIRKTLSVDLEALAREMLHPHFHSGGPSKKVRYAQPAIGLTRSHG</sequence>
<comment type="caution">
    <text evidence="1">The sequence shown here is derived from an EMBL/GenBank/DDBJ whole genome shotgun (WGS) entry which is preliminary data.</text>
</comment>
<dbReference type="Proteomes" id="UP000266188">
    <property type="component" value="Unassembled WGS sequence"/>
</dbReference>
<gene>
    <name evidence="1" type="ORF">PHISCL_11001</name>
</gene>
<dbReference type="OrthoDB" id="367221at2759"/>